<dbReference type="InterPro" id="IPR015300">
    <property type="entry name" value="DNA-bd_pseudobarrel_sf"/>
</dbReference>
<comment type="subcellular location">
    <subcellularLocation>
        <location evidence="1">Nucleus</location>
    </subcellularLocation>
</comment>
<proteinExistence type="predicted"/>
<dbReference type="InterPro" id="IPR003340">
    <property type="entry name" value="B3_DNA-bd"/>
</dbReference>
<keyword evidence="6" id="KW-0175">Coiled coil</keyword>
<dbReference type="PANTHER" id="PTHR31391:SF135">
    <property type="entry name" value="B3 DOMAIN-CONTAINING PROTEIN OS01G0234100-LIKE ISOFORM X1"/>
    <property type="match status" value="1"/>
</dbReference>
<evidence type="ECO:0000256" key="3">
    <source>
        <dbReference type="ARBA" id="ARBA00023125"/>
    </source>
</evidence>
<evidence type="ECO:0000313" key="9">
    <source>
        <dbReference type="EMBL" id="RYR28583.1"/>
    </source>
</evidence>
<dbReference type="Proteomes" id="UP000289738">
    <property type="component" value="Chromosome B01"/>
</dbReference>
<evidence type="ECO:0000256" key="7">
    <source>
        <dbReference type="SAM" id="MobiDB-lite"/>
    </source>
</evidence>
<keyword evidence="4" id="KW-0804">Transcription</keyword>
<gene>
    <name evidence="9" type="ORF">Ahy_B01g052726</name>
</gene>
<dbReference type="EMBL" id="SDMP01000011">
    <property type="protein sequence ID" value="RYR28583.1"/>
    <property type="molecule type" value="Genomic_DNA"/>
</dbReference>
<dbReference type="Pfam" id="PF02362">
    <property type="entry name" value="B3"/>
    <property type="match status" value="1"/>
</dbReference>
<keyword evidence="3" id="KW-0238">DNA-binding</keyword>
<name>A0A445AQ67_ARAHY</name>
<protein>
    <recommendedName>
        <fullName evidence="8">TF-B3 domain-containing protein</fullName>
    </recommendedName>
</protein>
<dbReference type="AlphaFoldDB" id="A0A445AQ67"/>
<evidence type="ECO:0000259" key="8">
    <source>
        <dbReference type="PROSITE" id="PS50863"/>
    </source>
</evidence>
<dbReference type="GO" id="GO:0003677">
    <property type="term" value="F:DNA binding"/>
    <property type="evidence" value="ECO:0007669"/>
    <property type="project" value="UniProtKB-KW"/>
</dbReference>
<dbReference type="CDD" id="cd10017">
    <property type="entry name" value="B3_DNA"/>
    <property type="match status" value="1"/>
</dbReference>
<organism evidence="9 10">
    <name type="scientific">Arachis hypogaea</name>
    <name type="common">Peanut</name>
    <dbReference type="NCBI Taxonomy" id="3818"/>
    <lineage>
        <taxon>Eukaryota</taxon>
        <taxon>Viridiplantae</taxon>
        <taxon>Streptophyta</taxon>
        <taxon>Embryophyta</taxon>
        <taxon>Tracheophyta</taxon>
        <taxon>Spermatophyta</taxon>
        <taxon>Magnoliopsida</taxon>
        <taxon>eudicotyledons</taxon>
        <taxon>Gunneridae</taxon>
        <taxon>Pentapetalae</taxon>
        <taxon>rosids</taxon>
        <taxon>fabids</taxon>
        <taxon>Fabales</taxon>
        <taxon>Fabaceae</taxon>
        <taxon>Papilionoideae</taxon>
        <taxon>50 kb inversion clade</taxon>
        <taxon>dalbergioids sensu lato</taxon>
        <taxon>Dalbergieae</taxon>
        <taxon>Pterocarpus clade</taxon>
        <taxon>Arachis</taxon>
    </lineage>
</organism>
<dbReference type="SUPFAM" id="SSF101936">
    <property type="entry name" value="DNA-binding pseudobarrel domain"/>
    <property type="match status" value="1"/>
</dbReference>
<dbReference type="PROSITE" id="PS50863">
    <property type="entry name" value="B3"/>
    <property type="match status" value="1"/>
</dbReference>
<keyword evidence="5" id="KW-0539">Nucleus</keyword>
<dbReference type="PANTHER" id="PTHR31391">
    <property type="entry name" value="B3 DOMAIN-CONTAINING PROTEIN OS11G0197600-RELATED"/>
    <property type="match status" value="1"/>
</dbReference>
<keyword evidence="2" id="KW-0805">Transcription regulation</keyword>
<evidence type="ECO:0000313" key="10">
    <source>
        <dbReference type="Proteomes" id="UP000289738"/>
    </source>
</evidence>
<reference evidence="9 10" key="1">
    <citation type="submission" date="2019-01" db="EMBL/GenBank/DDBJ databases">
        <title>Sequencing of cultivated peanut Arachis hypogaea provides insights into genome evolution and oil improvement.</title>
        <authorList>
            <person name="Chen X."/>
        </authorList>
    </citation>
    <scope>NUCLEOTIDE SEQUENCE [LARGE SCALE GENOMIC DNA]</scope>
    <source>
        <strain evidence="10">cv. Fuhuasheng</strain>
        <tissue evidence="9">Leaves</tissue>
    </source>
</reference>
<dbReference type="InterPro" id="IPR044837">
    <property type="entry name" value="REM16-like"/>
</dbReference>
<evidence type="ECO:0000256" key="6">
    <source>
        <dbReference type="SAM" id="Coils"/>
    </source>
</evidence>
<evidence type="ECO:0000256" key="5">
    <source>
        <dbReference type="ARBA" id="ARBA00023242"/>
    </source>
</evidence>
<sequence>MELDVDLDSAHGPRDLAHHKILTFACDLVRSPGGGNVGVHDLQKAEGSGGDDIGGVVGDLQGDGDVGLGGEVVDLVGEKKVEKEAGAEIVRWRKEREEELGLWLGGKFRREGMVKKEVEQHDEQTVTLGFYGDEQAQRRFSINMMDKQNKATDNKNKVLNSDIKPVTNGEAQKFASSMKGTTAEATSSRGEAKSSAVIRAEEIRSSLQAEYPSFVKSLVRSHVASCFWMGLPVAFCKKHLADKDTTMTLEDEYGKEYKMKYIACKTGLSAGWRQFSAVHKLQEGDVLVFQLVEPAKFKIYIVRADNLREVDGALSLMNLDKKENPENDALDASITKRKPGKSVAIDVQKKKPSKPGHKSVQPAQSENDSEEALSEVFEGFRTLDFKDVKGFENFSIIVDGVVLDAEFSNEVRNKYYKLCYSQRAFLHDNLTRGLNYKLVVGIITETVNIADAIKVSVLATPRFDFSNWDKTLLAFEHMGMNVEFLRVKLRRLVSIAYETDDALETRRYFQYKNQHSRADAEIKNMESKLEDLKGACKDFSAYIKSLKQKAETHQNKFQKEVASPW</sequence>
<evidence type="ECO:0000256" key="2">
    <source>
        <dbReference type="ARBA" id="ARBA00023015"/>
    </source>
</evidence>
<dbReference type="Gene3D" id="2.40.330.10">
    <property type="entry name" value="DNA-binding pseudobarrel domain"/>
    <property type="match status" value="1"/>
</dbReference>
<feature type="domain" description="TF-B3" evidence="8">
    <location>
        <begin position="214"/>
        <end position="305"/>
    </location>
</feature>
<evidence type="ECO:0000256" key="4">
    <source>
        <dbReference type="ARBA" id="ARBA00023163"/>
    </source>
</evidence>
<dbReference type="GO" id="GO:0005634">
    <property type="term" value="C:nucleus"/>
    <property type="evidence" value="ECO:0007669"/>
    <property type="project" value="UniProtKB-SubCell"/>
</dbReference>
<feature type="coiled-coil region" evidence="6">
    <location>
        <begin position="508"/>
        <end position="535"/>
    </location>
</feature>
<accession>A0A445AQ67</accession>
<keyword evidence="10" id="KW-1185">Reference proteome</keyword>
<comment type="caution">
    <text evidence="9">The sequence shown here is derived from an EMBL/GenBank/DDBJ whole genome shotgun (WGS) entry which is preliminary data.</text>
</comment>
<feature type="region of interest" description="Disordered" evidence="7">
    <location>
        <begin position="344"/>
        <end position="370"/>
    </location>
</feature>
<evidence type="ECO:0000256" key="1">
    <source>
        <dbReference type="ARBA" id="ARBA00004123"/>
    </source>
</evidence>
<dbReference type="SMART" id="SM01019">
    <property type="entry name" value="B3"/>
    <property type="match status" value="1"/>
</dbReference>
<dbReference type="STRING" id="3818.A0A445AQ67"/>